<evidence type="ECO:0000256" key="1">
    <source>
        <dbReference type="ARBA" id="ARBA00004418"/>
    </source>
</evidence>
<dbReference type="SUPFAM" id="SSF89392">
    <property type="entry name" value="Prokaryotic lipoproteins and lipoprotein localization factors"/>
    <property type="match status" value="1"/>
</dbReference>
<gene>
    <name evidence="10" type="primary">lolA</name>
    <name evidence="11" type="ORF">A4W93_22435</name>
</gene>
<protein>
    <recommendedName>
        <fullName evidence="4 10">Outer-membrane lipoprotein carrier protein</fullName>
    </recommendedName>
</protein>
<evidence type="ECO:0000256" key="6">
    <source>
        <dbReference type="ARBA" id="ARBA00022729"/>
    </source>
</evidence>
<dbReference type="NCBIfam" id="TIGR00547">
    <property type="entry name" value="lolA"/>
    <property type="match status" value="1"/>
</dbReference>
<evidence type="ECO:0000256" key="2">
    <source>
        <dbReference type="ARBA" id="ARBA00007615"/>
    </source>
</evidence>
<dbReference type="Pfam" id="PF03548">
    <property type="entry name" value="LolA"/>
    <property type="match status" value="1"/>
</dbReference>
<sequence length="201" mass="21855" precursor="true">MKSLAAAGLLLASMAARADAVDTLREFVRDVKSGKSAFSQVVTSPDGKKKKTSSGEFEFQRPNRFRFAYLKPFDQAIVADGQKVWIYDKDLNQASSRKMSAAIGATPAALLAGGDLDKDFDLKPQPDRNGLSWAQALPRSKDGQFQSIQIGFKGKQLAAIEIVDSFGQRSDLTFTDLQTNVAVDPAHFRFVPPAGADVLEQ</sequence>
<keyword evidence="8 10" id="KW-0653">Protein transport</keyword>
<evidence type="ECO:0000256" key="9">
    <source>
        <dbReference type="ARBA" id="ARBA00023186"/>
    </source>
</evidence>
<dbReference type="CDD" id="cd16325">
    <property type="entry name" value="LolA"/>
    <property type="match status" value="1"/>
</dbReference>
<keyword evidence="12" id="KW-1185">Reference proteome</keyword>
<dbReference type="OrthoDB" id="9787361at2"/>
<feature type="chain" id="PRO_5013979618" description="Outer-membrane lipoprotein carrier protein" evidence="10">
    <location>
        <begin position="19"/>
        <end position="201"/>
    </location>
</feature>
<dbReference type="Proteomes" id="UP000193427">
    <property type="component" value="Chromosome"/>
</dbReference>
<keyword evidence="9 10" id="KW-0143">Chaperone</keyword>
<proteinExistence type="inferred from homology"/>
<comment type="similarity">
    <text evidence="2 10">Belongs to the LolA family.</text>
</comment>
<evidence type="ECO:0000256" key="3">
    <source>
        <dbReference type="ARBA" id="ARBA00011245"/>
    </source>
</evidence>
<dbReference type="InterPro" id="IPR018323">
    <property type="entry name" value="OM_lipoprot_carrier_LolA_Pbac"/>
</dbReference>
<evidence type="ECO:0000256" key="10">
    <source>
        <dbReference type="HAMAP-Rule" id="MF_00240"/>
    </source>
</evidence>
<comment type="function">
    <text evidence="10">Participates in the translocation of lipoproteins from the inner membrane to the outer membrane. Only forms a complex with a lipoprotein if the residue after the N-terminal Cys is not an aspartate (The Asp acts as a targeting signal to indicate that the lipoprotein should stay in the inner membrane).</text>
</comment>
<dbReference type="KEGG" id="rgu:A4W93_22435"/>
<evidence type="ECO:0000313" key="11">
    <source>
        <dbReference type="EMBL" id="ARN24008.1"/>
    </source>
</evidence>
<dbReference type="STRING" id="946333.A4W93_22435"/>
<evidence type="ECO:0000256" key="4">
    <source>
        <dbReference type="ARBA" id="ARBA00014035"/>
    </source>
</evidence>
<name>A0A1W6LIG3_9BURK</name>
<accession>A0A1W6LIG3</accession>
<reference evidence="11 12" key="1">
    <citation type="submission" date="2016-04" db="EMBL/GenBank/DDBJ databases">
        <title>Complete genome sequence of natural rubber-degrading, novel Gram-negative bacterium, Rhizobacter gummiphilus strain NS21.</title>
        <authorList>
            <person name="Tabata M."/>
            <person name="Kasai D."/>
            <person name="Fukuda M."/>
        </authorList>
    </citation>
    <scope>NUCLEOTIDE SEQUENCE [LARGE SCALE GENOMIC DNA]</scope>
    <source>
        <strain evidence="11 12">NS21</strain>
    </source>
</reference>
<dbReference type="PANTHER" id="PTHR35869:SF1">
    <property type="entry name" value="OUTER-MEMBRANE LIPOPROTEIN CARRIER PROTEIN"/>
    <property type="match status" value="1"/>
</dbReference>
<dbReference type="GO" id="GO:0044874">
    <property type="term" value="P:lipoprotein localization to outer membrane"/>
    <property type="evidence" value="ECO:0007669"/>
    <property type="project" value="UniProtKB-UniRule"/>
</dbReference>
<evidence type="ECO:0000256" key="5">
    <source>
        <dbReference type="ARBA" id="ARBA00022448"/>
    </source>
</evidence>
<comment type="subcellular location">
    <subcellularLocation>
        <location evidence="1 10">Periplasm</location>
    </subcellularLocation>
</comment>
<dbReference type="GO" id="GO:0042597">
    <property type="term" value="C:periplasmic space"/>
    <property type="evidence" value="ECO:0007669"/>
    <property type="project" value="UniProtKB-SubCell"/>
</dbReference>
<evidence type="ECO:0000313" key="12">
    <source>
        <dbReference type="Proteomes" id="UP000193427"/>
    </source>
</evidence>
<dbReference type="PANTHER" id="PTHR35869">
    <property type="entry name" value="OUTER-MEMBRANE LIPOPROTEIN CARRIER PROTEIN"/>
    <property type="match status" value="1"/>
</dbReference>
<dbReference type="AlphaFoldDB" id="A0A1W6LIG3"/>
<keyword evidence="6 10" id="KW-0732">Signal</keyword>
<keyword evidence="11" id="KW-0449">Lipoprotein</keyword>
<keyword evidence="5 10" id="KW-0813">Transport</keyword>
<dbReference type="InterPro" id="IPR029046">
    <property type="entry name" value="LolA/LolB/LppX"/>
</dbReference>
<comment type="subunit">
    <text evidence="3 10">Monomer.</text>
</comment>
<keyword evidence="7 10" id="KW-0574">Periplasm</keyword>
<dbReference type="Gene3D" id="2.50.20.10">
    <property type="entry name" value="Lipoprotein localisation LolA/LolB/LppX"/>
    <property type="match status" value="1"/>
</dbReference>
<evidence type="ECO:0000256" key="7">
    <source>
        <dbReference type="ARBA" id="ARBA00022764"/>
    </source>
</evidence>
<feature type="signal peptide" evidence="10">
    <location>
        <begin position="1"/>
        <end position="18"/>
    </location>
</feature>
<dbReference type="EMBL" id="CP015118">
    <property type="protein sequence ID" value="ARN24008.1"/>
    <property type="molecule type" value="Genomic_DNA"/>
</dbReference>
<dbReference type="HAMAP" id="MF_00240">
    <property type="entry name" value="LolA"/>
    <property type="match status" value="1"/>
</dbReference>
<dbReference type="GO" id="GO:0042953">
    <property type="term" value="P:lipoprotein transport"/>
    <property type="evidence" value="ECO:0007669"/>
    <property type="project" value="InterPro"/>
</dbReference>
<dbReference type="InterPro" id="IPR004564">
    <property type="entry name" value="OM_lipoprot_carrier_LolA-like"/>
</dbReference>
<organism evidence="11 12">
    <name type="scientific">Piscinibacter gummiphilus</name>
    <dbReference type="NCBI Taxonomy" id="946333"/>
    <lineage>
        <taxon>Bacteria</taxon>
        <taxon>Pseudomonadati</taxon>
        <taxon>Pseudomonadota</taxon>
        <taxon>Betaproteobacteria</taxon>
        <taxon>Burkholderiales</taxon>
        <taxon>Sphaerotilaceae</taxon>
        <taxon>Piscinibacter</taxon>
    </lineage>
</organism>
<evidence type="ECO:0000256" key="8">
    <source>
        <dbReference type="ARBA" id="ARBA00022927"/>
    </source>
</evidence>